<gene>
    <name evidence="1" type="ordered locus">Cabther_A1346</name>
</gene>
<protein>
    <recommendedName>
        <fullName evidence="3">Phosphoesterase</fullName>
    </recommendedName>
</protein>
<dbReference type="InterPro" id="IPR038763">
    <property type="entry name" value="DHH_sf"/>
</dbReference>
<reference evidence="1 2" key="1">
    <citation type="journal article" date="2012" name="Environ. Microbiol.">
        <title>Complete genome of Candidatus Chloracidobacterium thermophilum, a chlorophyll-based photoheterotroph belonging to the phylum Acidobacteria.</title>
        <authorList>
            <person name="Garcia Costas A.M."/>
            <person name="Liu Z."/>
            <person name="Tomsho L.P."/>
            <person name="Schuster S.C."/>
            <person name="Ward D.M."/>
            <person name="Bryant D.A."/>
        </authorList>
    </citation>
    <scope>NUCLEOTIDE SEQUENCE [LARGE SCALE GENOMIC DNA]</scope>
    <source>
        <strain evidence="1 2">B</strain>
    </source>
</reference>
<name>G2LFY4_CHLTF</name>
<organism evidence="1 2">
    <name type="scientific">Chloracidobacterium thermophilum (strain B)</name>
    <dbReference type="NCBI Taxonomy" id="981222"/>
    <lineage>
        <taxon>Bacteria</taxon>
        <taxon>Pseudomonadati</taxon>
        <taxon>Acidobacteriota</taxon>
        <taxon>Terriglobia</taxon>
        <taxon>Terriglobales</taxon>
        <taxon>Acidobacteriaceae</taxon>
        <taxon>Chloracidobacterium</taxon>
    </lineage>
</organism>
<evidence type="ECO:0008006" key="3">
    <source>
        <dbReference type="Google" id="ProtNLM"/>
    </source>
</evidence>
<dbReference type="HOGENOM" id="CLU_868271_0_0_0"/>
<dbReference type="Proteomes" id="UP000006791">
    <property type="component" value="Chromosome 1"/>
</dbReference>
<dbReference type="RefSeq" id="WP_014099834.1">
    <property type="nucleotide sequence ID" value="NC_016024.1"/>
</dbReference>
<keyword evidence="2" id="KW-1185">Reference proteome</keyword>
<evidence type="ECO:0000313" key="1">
    <source>
        <dbReference type="EMBL" id="AEP12097.1"/>
    </source>
</evidence>
<dbReference type="EMBL" id="CP002514">
    <property type="protein sequence ID" value="AEP12097.1"/>
    <property type="molecule type" value="Genomic_DNA"/>
</dbReference>
<proteinExistence type="predicted"/>
<dbReference type="SUPFAM" id="SSF64182">
    <property type="entry name" value="DHH phosphoesterases"/>
    <property type="match status" value="1"/>
</dbReference>
<sequence>MRVKIFYHDHCFDGACSAAVFACFYRRAFDAQTEFSYAGLMHRPGGSFGEMQFDADEHALLDFKFHPSEKITWWFDHHQSAFLTVVDEALFRADTSGRKFFDPSYKSCTKFIADIARDRFGVELPELAELIHWADIIDGAQYPDAETAVNLTAPAMQLTLVLEGSKDHRLRQSIVKALQVRSLAEVAAEPEIQAAFAPIRARHERAIEIFRQVGECHDGVVFFDLTGYDIEGYNKFIAYWLYPQARYSVSVSRGAYRSKVSVGYNPWSGRPREHNIASICERYGGGGHAVVGAVSLAPEALERAKVIAREIAAELRDVSTGETTGETV</sequence>
<dbReference type="KEGG" id="ctm:Cabther_A1346"/>
<dbReference type="OrthoDB" id="105221at2"/>
<evidence type="ECO:0000313" key="2">
    <source>
        <dbReference type="Proteomes" id="UP000006791"/>
    </source>
</evidence>
<dbReference type="STRING" id="981222.Cabther_A1346"/>
<accession>G2LFY4</accession>
<dbReference type="AlphaFoldDB" id="G2LFY4"/>